<evidence type="ECO:0000256" key="5">
    <source>
        <dbReference type="ARBA" id="ARBA00022801"/>
    </source>
</evidence>
<keyword evidence="9" id="KW-0496">Mitochondrion</keyword>
<dbReference type="OrthoDB" id="17530at2759"/>
<evidence type="ECO:0000256" key="4">
    <source>
        <dbReference type="ARBA" id="ARBA00022723"/>
    </source>
</evidence>
<organism evidence="13 14">
    <name type="scientific">Naegleria fowleri</name>
    <name type="common">Brain eating amoeba</name>
    <dbReference type="NCBI Taxonomy" id="5763"/>
    <lineage>
        <taxon>Eukaryota</taxon>
        <taxon>Discoba</taxon>
        <taxon>Heterolobosea</taxon>
        <taxon>Tetramitia</taxon>
        <taxon>Eutetramitia</taxon>
        <taxon>Vahlkampfiidae</taxon>
        <taxon>Naegleria</taxon>
    </lineage>
</organism>
<keyword evidence="3 10" id="KW-0645">Protease</keyword>
<dbReference type="PANTHER" id="PTHR11804:SF79">
    <property type="entry name" value="MITOCHONDRIAL INTERMEDIATE PEPTIDASE"/>
    <property type="match status" value="1"/>
</dbReference>
<keyword evidence="4 10" id="KW-0479">Metal-binding</keyword>
<evidence type="ECO:0000256" key="1">
    <source>
        <dbReference type="ARBA" id="ARBA00004173"/>
    </source>
</evidence>
<dbReference type="CDD" id="cd06457">
    <property type="entry name" value="M3A_MIP"/>
    <property type="match status" value="1"/>
</dbReference>
<dbReference type="InterPro" id="IPR033851">
    <property type="entry name" value="M3A_MIP"/>
</dbReference>
<keyword evidence="7" id="KW-0809">Transit peptide</keyword>
<keyword evidence="8 10" id="KW-0482">Metalloprotease</keyword>
<dbReference type="VEuPathDB" id="AmoebaDB:NfTy_093000"/>
<dbReference type="VEuPathDB" id="AmoebaDB:FDP41_008482"/>
<evidence type="ECO:0000256" key="7">
    <source>
        <dbReference type="ARBA" id="ARBA00022946"/>
    </source>
</evidence>
<keyword evidence="6 10" id="KW-0862">Zinc</keyword>
<dbReference type="PANTHER" id="PTHR11804">
    <property type="entry name" value="PROTEASE M3 THIMET OLIGOPEPTIDASE-RELATED"/>
    <property type="match status" value="1"/>
</dbReference>
<dbReference type="AlphaFoldDB" id="A0A6A5BGX4"/>
<gene>
    <name evidence="13" type="ORF">FDP41_008482</name>
</gene>
<keyword evidence="14" id="KW-1185">Reference proteome</keyword>
<dbReference type="Proteomes" id="UP000444721">
    <property type="component" value="Unassembled WGS sequence"/>
</dbReference>
<keyword evidence="11" id="KW-0175">Coiled coil</keyword>
<proteinExistence type="inferred from homology"/>
<dbReference type="InterPro" id="IPR024077">
    <property type="entry name" value="Neurolysin/TOP_dom2"/>
</dbReference>
<protein>
    <recommendedName>
        <fullName evidence="12">Peptidase M3A/M3B catalytic domain-containing protein</fullName>
    </recommendedName>
</protein>
<reference evidence="13 14" key="1">
    <citation type="journal article" date="2019" name="Sci. Rep.">
        <title>Nanopore sequencing improves the draft genome of the human pathogenic amoeba Naegleria fowleri.</title>
        <authorList>
            <person name="Liechti N."/>
            <person name="Schurch N."/>
            <person name="Bruggmann R."/>
            <person name="Wittwer M."/>
        </authorList>
    </citation>
    <scope>NUCLEOTIDE SEQUENCE [LARGE SCALE GENOMIC DNA]</scope>
    <source>
        <strain evidence="13 14">ATCC 30894</strain>
    </source>
</reference>
<dbReference type="GO" id="GO:0004222">
    <property type="term" value="F:metalloendopeptidase activity"/>
    <property type="evidence" value="ECO:0007669"/>
    <property type="project" value="InterPro"/>
</dbReference>
<name>A0A6A5BGX4_NAEFO</name>
<accession>A0A6A5BGX4</accession>
<dbReference type="Gene3D" id="1.10.1370.10">
    <property type="entry name" value="Neurolysin, domain 3"/>
    <property type="match status" value="1"/>
</dbReference>
<dbReference type="Gene3D" id="3.40.390.10">
    <property type="entry name" value="Collagenase (Catalytic Domain)"/>
    <property type="match status" value="1"/>
</dbReference>
<evidence type="ECO:0000256" key="11">
    <source>
        <dbReference type="SAM" id="Coils"/>
    </source>
</evidence>
<evidence type="ECO:0000256" key="8">
    <source>
        <dbReference type="ARBA" id="ARBA00023049"/>
    </source>
</evidence>
<dbReference type="VEuPathDB" id="AmoebaDB:NF0053960"/>
<evidence type="ECO:0000256" key="10">
    <source>
        <dbReference type="RuleBase" id="RU003435"/>
    </source>
</evidence>
<dbReference type="GO" id="GO:0046872">
    <property type="term" value="F:metal ion binding"/>
    <property type="evidence" value="ECO:0007669"/>
    <property type="project" value="UniProtKB-UniRule"/>
</dbReference>
<feature type="coiled-coil region" evidence="11">
    <location>
        <begin position="107"/>
        <end position="134"/>
    </location>
</feature>
<dbReference type="InterPro" id="IPR045090">
    <property type="entry name" value="Pept_M3A_M3B"/>
</dbReference>
<evidence type="ECO:0000256" key="3">
    <source>
        <dbReference type="ARBA" id="ARBA00022670"/>
    </source>
</evidence>
<evidence type="ECO:0000256" key="2">
    <source>
        <dbReference type="ARBA" id="ARBA00006040"/>
    </source>
</evidence>
<sequence>MKQSFRTSGLVRFSYHHTMIGSNFSKINKNVLQHHDTFCNVKTLIKNYLFNPLQYFSYRAYNPKNTNRTTAPNFEVLLTENEPPANFAYQHTSDPSTGLIGLNIKSLEDFEVLMRNAHKRCDDLRNSIVKLKEEDCTSKKEYAEKILDMSDEISNQLCLFLDAMEFIRCVDPRTGFRQKADAVHTEFSQYLHKLNTDVVLHQKILSVVKDKSLVETLDQVQERCLRLLQEDMEKHGGVHQQKEEDKTVQLRSYMDTLSYLFSESVSKYNNLESNDMKFIEVNPGDVLFKKGAKYLFKSDDKYYVNPIYYTNLLVNQKDEATRKMIYQAKFSSSETNLSILDELLTARDAFAKELSYPSYAHWFLHDQCARTPENVIKFLTDLSKSIKPKVEQELKILREIKKSDDIYEWDLYHLRSIAIQRIESPSVFVSDYFPLHKVMEGIYNICLSLFGVHLEPMKLSPDESYHSSVRKLAVVHETEGLLGYIYLDLFSRESKNVEAANFSIRCGKTTINQKPVTALVCNIDPTVVDNFSADRVYLLSHSEVTTIFHELGHSLHVIFGQTPYQNLSGTRTSIDFVETPSQFMEHFAWDYRVLQTFARHYKTDEPLPLSQFEYLKKRKQMFTGLDVEEQIMFGLMDITFHSGWPIIDPVTRTKKSTSQVFAELKQKYASIPCCEGTSYPGQFIHFSNYGAGYYSYLYSKVFADHMWYKFYHPLENPLNREAGEKFRKEALCGGSKDPTLIVRDMLGEEPNPSYFLKQFD</sequence>
<dbReference type="GeneID" id="68115700"/>
<feature type="domain" description="Peptidase M3A/M3B catalytic" evidence="12">
    <location>
        <begin position="313"/>
        <end position="759"/>
    </location>
</feature>
<dbReference type="SUPFAM" id="SSF55486">
    <property type="entry name" value="Metalloproteases ('zincins'), catalytic domain"/>
    <property type="match status" value="1"/>
</dbReference>
<dbReference type="RefSeq" id="XP_044557988.1">
    <property type="nucleotide sequence ID" value="XM_044712340.1"/>
</dbReference>
<comment type="caution">
    <text evidence="13">The sequence shown here is derived from an EMBL/GenBank/DDBJ whole genome shotgun (WGS) entry which is preliminary data.</text>
</comment>
<comment type="subcellular location">
    <subcellularLocation>
        <location evidence="1">Mitochondrion</location>
    </subcellularLocation>
</comment>
<evidence type="ECO:0000259" key="12">
    <source>
        <dbReference type="Pfam" id="PF01432"/>
    </source>
</evidence>
<dbReference type="OMA" id="ALMFEYM"/>
<dbReference type="GO" id="GO:0005739">
    <property type="term" value="C:mitochondrion"/>
    <property type="evidence" value="ECO:0007669"/>
    <property type="project" value="UniProtKB-SubCell"/>
</dbReference>
<evidence type="ECO:0000313" key="14">
    <source>
        <dbReference type="Proteomes" id="UP000444721"/>
    </source>
</evidence>
<comment type="cofactor">
    <cofactor evidence="10">
        <name>Zn(2+)</name>
        <dbReference type="ChEBI" id="CHEBI:29105"/>
    </cofactor>
    <text evidence="10">Binds 1 zinc ion.</text>
</comment>
<dbReference type="InterPro" id="IPR024079">
    <property type="entry name" value="MetalloPept_cat_dom_sf"/>
</dbReference>
<dbReference type="Pfam" id="PF01432">
    <property type="entry name" value="Peptidase_M3"/>
    <property type="match status" value="1"/>
</dbReference>
<evidence type="ECO:0000256" key="9">
    <source>
        <dbReference type="ARBA" id="ARBA00023128"/>
    </source>
</evidence>
<comment type="similarity">
    <text evidence="2 10">Belongs to the peptidase M3 family.</text>
</comment>
<evidence type="ECO:0000313" key="13">
    <source>
        <dbReference type="EMBL" id="KAF0973275.1"/>
    </source>
</evidence>
<dbReference type="EMBL" id="VFQX01000061">
    <property type="protein sequence ID" value="KAF0973275.1"/>
    <property type="molecule type" value="Genomic_DNA"/>
</dbReference>
<dbReference type="GO" id="GO:0006508">
    <property type="term" value="P:proteolysis"/>
    <property type="evidence" value="ECO:0007669"/>
    <property type="project" value="UniProtKB-KW"/>
</dbReference>
<dbReference type="GO" id="GO:0006518">
    <property type="term" value="P:peptide metabolic process"/>
    <property type="evidence" value="ECO:0007669"/>
    <property type="project" value="TreeGrafter"/>
</dbReference>
<dbReference type="InterPro" id="IPR001567">
    <property type="entry name" value="Pept_M3A_M3B_dom"/>
</dbReference>
<evidence type="ECO:0000256" key="6">
    <source>
        <dbReference type="ARBA" id="ARBA00022833"/>
    </source>
</evidence>
<keyword evidence="5 10" id="KW-0378">Hydrolase</keyword>